<feature type="compositionally biased region" description="Polar residues" evidence="1">
    <location>
        <begin position="35"/>
        <end position="48"/>
    </location>
</feature>
<feature type="signal peptide" evidence="2">
    <location>
        <begin position="1"/>
        <end position="21"/>
    </location>
</feature>
<evidence type="ECO:0000313" key="4">
    <source>
        <dbReference type="Proteomes" id="UP000241566"/>
    </source>
</evidence>
<name>A0ABX5GCW4_PHOLE</name>
<feature type="chain" id="PRO_5045540392" evidence="2">
    <location>
        <begin position="22"/>
        <end position="515"/>
    </location>
</feature>
<sequence length="515" mass="57755">MFYKNKITVAMLLTLSTLTVGCGGGGGGDDESQPKDNTPIVTPSTPDEVTSPITEDSSESDTDSVEKPADDTNTVTPEPNPEPTPDPEDPYTPPAGYIPEDPTPLPNSGEYTLPTYVYVGTPADALTNLYYVPEVDLTKTNKIGEHSTHPTLISDLEPYTTTECRLNDLINCADLNGNDYTIPYYTNKHSLEDNYLKDTKDIGLIQNYFTDTGHTFSRKIAQNNPDFIAYYDNNGNVITPPNVPLDNTFITYRWDLDNPIPLKIDGTDPTGTKRIQYAIELMEKTIGKKVFDLESIKNTPNENIDRGIIIKFDSAWNWQTFDHEELYYDDDKNIKVRPLKKCAIASRFDNQPDAYNNQLKYVNGVGVDENGVDIKQSNGWKPEFPQTYFNTTPQTIDGKVYLNIDYTTHNDLTNVTSSCFANRDMIFSELAVILGGGRNDYLAKTVNGTQTTTIKTDKNGTTDRFFLKNNNRYYNLGTLIGLHTKYNTTEFPSKNVITTIMQNPPHNFPEVYGNP</sequence>
<keyword evidence="2" id="KW-0732">Signal</keyword>
<proteinExistence type="predicted"/>
<dbReference type="Proteomes" id="UP000241566">
    <property type="component" value="Unassembled WGS sequence"/>
</dbReference>
<comment type="caution">
    <text evidence="3">The sequence shown here is derived from an EMBL/GenBank/DDBJ whole genome shotgun (WGS) entry which is preliminary data.</text>
</comment>
<keyword evidence="4" id="KW-1185">Reference proteome</keyword>
<evidence type="ECO:0000256" key="1">
    <source>
        <dbReference type="SAM" id="MobiDB-lite"/>
    </source>
</evidence>
<evidence type="ECO:0000313" key="3">
    <source>
        <dbReference type="EMBL" id="PSV79537.1"/>
    </source>
</evidence>
<reference evidence="3 4" key="1">
    <citation type="submission" date="2018-01" db="EMBL/GenBank/DDBJ databases">
        <title>Whole genome sequencing of Histamine producing bacteria.</title>
        <authorList>
            <person name="Butler K."/>
        </authorList>
    </citation>
    <scope>NUCLEOTIDE SEQUENCE [LARGE SCALE GENOMIC DNA]</scope>
    <source>
        <strain evidence="3 4">ATCC 25521</strain>
    </source>
</reference>
<gene>
    <name evidence="3" type="ORF">CTM94_15775</name>
</gene>
<organism evidence="3 4">
    <name type="scientific">Photobacterium leiognathi</name>
    <dbReference type="NCBI Taxonomy" id="553611"/>
    <lineage>
        <taxon>Bacteria</taxon>
        <taxon>Pseudomonadati</taxon>
        <taxon>Pseudomonadota</taxon>
        <taxon>Gammaproteobacteria</taxon>
        <taxon>Vibrionales</taxon>
        <taxon>Vibrionaceae</taxon>
        <taxon>Photobacterium</taxon>
    </lineage>
</organism>
<dbReference type="EMBL" id="PYOI01000026">
    <property type="protein sequence ID" value="PSV79537.1"/>
    <property type="molecule type" value="Genomic_DNA"/>
</dbReference>
<dbReference type="RefSeq" id="WP_045065235.1">
    <property type="nucleotide sequence ID" value="NZ_CP131601.1"/>
</dbReference>
<protein>
    <submittedName>
        <fullName evidence="3">Uncharacterized protein</fullName>
    </submittedName>
</protein>
<accession>A0ABX5GCW4</accession>
<feature type="region of interest" description="Disordered" evidence="1">
    <location>
        <begin position="24"/>
        <end position="104"/>
    </location>
</feature>
<evidence type="ECO:0000256" key="2">
    <source>
        <dbReference type="SAM" id="SignalP"/>
    </source>
</evidence>
<dbReference type="PROSITE" id="PS51257">
    <property type="entry name" value="PROKAR_LIPOPROTEIN"/>
    <property type="match status" value="1"/>
</dbReference>